<accession>A0A914VC07</accession>
<evidence type="ECO:0000313" key="2">
    <source>
        <dbReference type="Proteomes" id="UP000887566"/>
    </source>
</evidence>
<dbReference type="WBParaSite" id="PSAMB.scaffold175size69011.g2980.t1">
    <property type="protein sequence ID" value="PSAMB.scaffold175size69011.g2980.t1"/>
    <property type="gene ID" value="PSAMB.scaffold175size69011.g2980"/>
</dbReference>
<evidence type="ECO:0000313" key="3">
    <source>
        <dbReference type="WBParaSite" id="PSAMB.scaffold175size69011.g2980.t1"/>
    </source>
</evidence>
<sequence length="91" mass="10122">MLGFSKCTTALLLVAIVAFASATESKNDEESGIRVKRQWGGYYGGYPQGGYGYYPNYYGGYRGYPYGGGYGGGYGPWRRHRYGGWRGPYWG</sequence>
<keyword evidence="2" id="KW-1185">Reference proteome</keyword>
<proteinExistence type="predicted"/>
<name>A0A914VC07_9BILA</name>
<keyword evidence="1" id="KW-0732">Signal</keyword>
<protein>
    <submittedName>
        <fullName evidence="3">Uncharacterized protein</fullName>
    </submittedName>
</protein>
<reference evidence="3" key="1">
    <citation type="submission" date="2022-11" db="UniProtKB">
        <authorList>
            <consortium name="WormBaseParasite"/>
        </authorList>
    </citation>
    <scope>IDENTIFICATION</scope>
</reference>
<dbReference type="Proteomes" id="UP000887566">
    <property type="component" value="Unplaced"/>
</dbReference>
<feature type="signal peptide" evidence="1">
    <location>
        <begin position="1"/>
        <end position="22"/>
    </location>
</feature>
<dbReference type="AlphaFoldDB" id="A0A914VC07"/>
<feature type="chain" id="PRO_5036769630" evidence="1">
    <location>
        <begin position="23"/>
        <end position="91"/>
    </location>
</feature>
<organism evidence="2 3">
    <name type="scientific">Plectus sambesii</name>
    <dbReference type="NCBI Taxonomy" id="2011161"/>
    <lineage>
        <taxon>Eukaryota</taxon>
        <taxon>Metazoa</taxon>
        <taxon>Ecdysozoa</taxon>
        <taxon>Nematoda</taxon>
        <taxon>Chromadorea</taxon>
        <taxon>Plectida</taxon>
        <taxon>Plectina</taxon>
        <taxon>Plectoidea</taxon>
        <taxon>Plectidae</taxon>
        <taxon>Plectus</taxon>
    </lineage>
</organism>
<evidence type="ECO:0000256" key="1">
    <source>
        <dbReference type="SAM" id="SignalP"/>
    </source>
</evidence>